<keyword evidence="8" id="KW-1185">Reference proteome</keyword>
<feature type="transmembrane region" description="Helical" evidence="5">
    <location>
        <begin position="6"/>
        <end position="30"/>
    </location>
</feature>
<evidence type="ECO:0000256" key="3">
    <source>
        <dbReference type="ARBA" id="ARBA00022989"/>
    </source>
</evidence>
<name>A0ABN2YUU2_9MICC</name>
<keyword evidence="4 5" id="KW-0472">Membrane</keyword>
<evidence type="ECO:0000313" key="8">
    <source>
        <dbReference type="Proteomes" id="UP001500102"/>
    </source>
</evidence>
<evidence type="ECO:0000256" key="2">
    <source>
        <dbReference type="ARBA" id="ARBA00022692"/>
    </source>
</evidence>
<protein>
    <submittedName>
        <fullName evidence="7">Ferric reductase-like transmembrane domain-containing protein</fullName>
    </submittedName>
</protein>
<accession>A0ABN2YUU2</accession>
<dbReference type="EMBL" id="BAAAQB010000025">
    <property type="protein sequence ID" value="GAA2132662.1"/>
    <property type="molecule type" value="Genomic_DNA"/>
</dbReference>
<keyword evidence="3 5" id="KW-1133">Transmembrane helix</keyword>
<dbReference type="InterPro" id="IPR013130">
    <property type="entry name" value="Fe3_Rdtase_TM_dom"/>
</dbReference>
<evidence type="ECO:0000259" key="6">
    <source>
        <dbReference type="Pfam" id="PF01794"/>
    </source>
</evidence>
<comment type="caution">
    <text evidence="7">The sequence shown here is derived from an EMBL/GenBank/DDBJ whole genome shotgun (WGS) entry which is preliminary data.</text>
</comment>
<sequence length="185" mass="19875">MDEAMWAFGRVSGFMSLALFTVSVLLGILTRSGRPLLVLPRFSVSILHRNIALLATVFLGLHVGSLLLDSFAKLRPVDVVVPFLGSFRPFWQGLGTVALDLVAAVIVTALLRQRIGHRAFKAVHWLTYAVWPVAMAHALGNGTDAAGQWFLLLAAASGAAIAGALLWRLSSTFLETARARGGNLQ</sequence>
<feature type="transmembrane region" description="Helical" evidence="5">
    <location>
        <begin position="123"/>
        <end position="140"/>
    </location>
</feature>
<comment type="subcellular location">
    <subcellularLocation>
        <location evidence="1">Membrane</location>
        <topology evidence="1">Multi-pass membrane protein</topology>
    </subcellularLocation>
</comment>
<reference evidence="7 8" key="1">
    <citation type="journal article" date="2019" name="Int. J. Syst. Evol. Microbiol.">
        <title>The Global Catalogue of Microorganisms (GCM) 10K type strain sequencing project: providing services to taxonomists for standard genome sequencing and annotation.</title>
        <authorList>
            <consortium name="The Broad Institute Genomics Platform"/>
            <consortium name="The Broad Institute Genome Sequencing Center for Infectious Disease"/>
            <person name="Wu L."/>
            <person name="Ma J."/>
        </authorList>
    </citation>
    <scope>NUCLEOTIDE SEQUENCE [LARGE SCALE GENOMIC DNA]</scope>
    <source>
        <strain evidence="7 8">JCM 15921</strain>
    </source>
</reference>
<feature type="transmembrane region" description="Helical" evidence="5">
    <location>
        <begin position="51"/>
        <end position="71"/>
    </location>
</feature>
<proteinExistence type="predicted"/>
<evidence type="ECO:0000256" key="1">
    <source>
        <dbReference type="ARBA" id="ARBA00004141"/>
    </source>
</evidence>
<evidence type="ECO:0000313" key="7">
    <source>
        <dbReference type="EMBL" id="GAA2132662.1"/>
    </source>
</evidence>
<dbReference type="Pfam" id="PF01794">
    <property type="entry name" value="Ferric_reduct"/>
    <property type="match status" value="1"/>
</dbReference>
<keyword evidence="2 5" id="KW-0812">Transmembrane</keyword>
<organism evidence="7 8">
    <name type="scientific">Arthrobacter humicola</name>
    <dbReference type="NCBI Taxonomy" id="409291"/>
    <lineage>
        <taxon>Bacteria</taxon>
        <taxon>Bacillati</taxon>
        <taxon>Actinomycetota</taxon>
        <taxon>Actinomycetes</taxon>
        <taxon>Micrococcales</taxon>
        <taxon>Micrococcaceae</taxon>
        <taxon>Arthrobacter</taxon>
    </lineage>
</organism>
<evidence type="ECO:0000256" key="5">
    <source>
        <dbReference type="SAM" id="Phobius"/>
    </source>
</evidence>
<evidence type="ECO:0000256" key="4">
    <source>
        <dbReference type="ARBA" id="ARBA00023136"/>
    </source>
</evidence>
<feature type="domain" description="Ferric oxidoreductase" evidence="6">
    <location>
        <begin position="12"/>
        <end position="134"/>
    </location>
</feature>
<dbReference type="Proteomes" id="UP001500102">
    <property type="component" value="Unassembled WGS sequence"/>
</dbReference>
<feature type="transmembrane region" description="Helical" evidence="5">
    <location>
        <begin position="146"/>
        <end position="167"/>
    </location>
</feature>
<gene>
    <name evidence="7" type="ORF">GCM10009825_14990</name>
</gene>
<feature type="transmembrane region" description="Helical" evidence="5">
    <location>
        <begin position="91"/>
        <end position="111"/>
    </location>
</feature>